<proteinExistence type="predicted"/>
<dbReference type="GeneID" id="106665603"/>
<evidence type="ECO:0000313" key="1">
    <source>
        <dbReference type="EnsemblMetazoa" id="XP_014247592.1"/>
    </source>
</evidence>
<organism evidence="1 2">
    <name type="scientific">Cimex lectularius</name>
    <name type="common">Bed bug</name>
    <name type="synonym">Acanthia lectularia</name>
    <dbReference type="NCBI Taxonomy" id="79782"/>
    <lineage>
        <taxon>Eukaryota</taxon>
        <taxon>Metazoa</taxon>
        <taxon>Ecdysozoa</taxon>
        <taxon>Arthropoda</taxon>
        <taxon>Hexapoda</taxon>
        <taxon>Insecta</taxon>
        <taxon>Pterygota</taxon>
        <taxon>Neoptera</taxon>
        <taxon>Paraneoptera</taxon>
        <taxon>Hemiptera</taxon>
        <taxon>Heteroptera</taxon>
        <taxon>Panheteroptera</taxon>
        <taxon>Cimicomorpha</taxon>
        <taxon>Cimicidae</taxon>
        <taxon>Cimex</taxon>
    </lineage>
</organism>
<protein>
    <submittedName>
        <fullName evidence="1">Uncharacterized protein</fullName>
    </submittedName>
</protein>
<dbReference type="Proteomes" id="UP000494040">
    <property type="component" value="Unassembled WGS sequence"/>
</dbReference>
<sequence length="171" mass="20044">MFLRRYESLENSCYGVVMKFLSNIIIGECKLQIKSKRDKLLKLTSQLFFSSSNSFSKNNAFYFTHSLEYRAQDTKMMVLFPPVPPFNEYDSNFQSNNTLNMNYLTPIFLISNPFFIPSVLHWYKSCIYNNGKIMESLENYLFLFNYYKGDIPLGNKTSPLDKHSEVIIPSK</sequence>
<reference evidence="1" key="1">
    <citation type="submission" date="2022-01" db="UniProtKB">
        <authorList>
            <consortium name="EnsemblMetazoa"/>
        </authorList>
    </citation>
    <scope>IDENTIFICATION</scope>
</reference>
<keyword evidence="2" id="KW-1185">Reference proteome</keyword>
<dbReference type="RefSeq" id="XP_014247592.1">
    <property type="nucleotide sequence ID" value="XM_014392106.2"/>
</dbReference>
<accession>A0A8I6RP92</accession>
<dbReference type="KEGG" id="clec:106665603"/>
<evidence type="ECO:0000313" key="2">
    <source>
        <dbReference type="Proteomes" id="UP000494040"/>
    </source>
</evidence>
<dbReference type="EnsemblMetazoa" id="XM_014392106.2">
    <property type="protein sequence ID" value="XP_014247592.1"/>
    <property type="gene ID" value="LOC106665603"/>
</dbReference>
<dbReference type="AlphaFoldDB" id="A0A8I6RP92"/>
<name>A0A8I6RP92_CIMLE</name>